<name>A0A1X6Z5X5_9RHOB</name>
<dbReference type="EMBL" id="FWFK01000003">
    <property type="protein sequence ID" value="SLN41985.1"/>
    <property type="molecule type" value="Genomic_DNA"/>
</dbReference>
<protein>
    <recommendedName>
        <fullName evidence="3">Glycoside hydrolase family 104 protein</fullName>
    </recommendedName>
</protein>
<evidence type="ECO:0000313" key="1">
    <source>
        <dbReference type="EMBL" id="SLN41985.1"/>
    </source>
</evidence>
<dbReference type="Gene3D" id="1.10.530.10">
    <property type="match status" value="1"/>
</dbReference>
<keyword evidence="2" id="KW-1185">Reference proteome</keyword>
<sequence length="255" mass="26582">MFRSSLPVLPVLLAILLGAAQGRAEGLFSPAGGPLLRAGSALVPQSDAESATNVALAAPAPGAGSLFSGRAAAGLFAPVGTGRGAGARTAVPLGPGAPTAARIRDLIGRAEAGRMGYDAVQHGARIKPPRAPTQMRVSDIYHWIDQTPGQPHAIGRYQFIPATLRRLIRALDIDGDARFSPALQDRLADRLLAEAGLADALAGQISRRTFMRNLARIWAGLPLPSGRSYYHGYAGNAATMSWTAFDSAMARIMPG</sequence>
<dbReference type="AlphaFoldDB" id="A0A1X6Z5X5"/>
<proteinExistence type="predicted"/>
<dbReference type="Proteomes" id="UP000193570">
    <property type="component" value="Unassembled WGS sequence"/>
</dbReference>
<evidence type="ECO:0008006" key="3">
    <source>
        <dbReference type="Google" id="ProtNLM"/>
    </source>
</evidence>
<dbReference type="OrthoDB" id="7851400at2"/>
<evidence type="ECO:0000313" key="2">
    <source>
        <dbReference type="Proteomes" id="UP000193570"/>
    </source>
</evidence>
<reference evidence="1 2" key="1">
    <citation type="submission" date="2017-03" db="EMBL/GenBank/DDBJ databases">
        <authorList>
            <person name="Afonso C.L."/>
            <person name="Miller P.J."/>
            <person name="Scott M.A."/>
            <person name="Spackman E."/>
            <person name="Goraichik I."/>
            <person name="Dimitrov K.M."/>
            <person name="Suarez D.L."/>
            <person name="Swayne D.E."/>
        </authorList>
    </citation>
    <scope>NUCLEOTIDE SEQUENCE [LARGE SCALE GENOMIC DNA]</scope>
    <source>
        <strain evidence="1 2">CECT 8625</strain>
    </source>
</reference>
<accession>A0A1X6Z5X5</accession>
<dbReference type="RefSeq" id="WP_085791735.1">
    <property type="nucleotide sequence ID" value="NZ_FWFK01000003.1"/>
</dbReference>
<dbReference type="InterPro" id="IPR023346">
    <property type="entry name" value="Lysozyme-like_dom_sf"/>
</dbReference>
<gene>
    <name evidence="1" type="ORF">ROJ8625_02033</name>
</gene>
<dbReference type="SUPFAM" id="SSF53955">
    <property type="entry name" value="Lysozyme-like"/>
    <property type="match status" value="1"/>
</dbReference>
<organism evidence="1 2">
    <name type="scientific">Roseivivax jejudonensis</name>
    <dbReference type="NCBI Taxonomy" id="1529041"/>
    <lineage>
        <taxon>Bacteria</taxon>
        <taxon>Pseudomonadati</taxon>
        <taxon>Pseudomonadota</taxon>
        <taxon>Alphaproteobacteria</taxon>
        <taxon>Rhodobacterales</taxon>
        <taxon>Roseobacteraceae</taxon>
        <taxon>Roseivivax</taxon>
    </lineage>
</organism>